<dbReference type="EMBL" id="JAAEDH010000012">
    <property type="protein sequence ID" value="MBR0655779.1"/>
    <property type="molecule type" value="Genomic_DNA"/>
</dbReference>
<organism evidence="1 2">
    <name type="scientific">Plastoroseomonas arctica</name>
    <dbReference type="NCBI Taxonomy" id="1509237"/>
    <lineage>
        <taxon>Bacteria</taxon>
        <taxon>Pseudomonadati</taxon>
        <taxon>Pseudomonadota</taxon>
        <taxon>Alphaproteobacteria</taxon>
        <taxon>Acetobacterales</taxon>
        <taxon>Acetobacteraceae</taxon>
        <taxon>Plastoroseomonas</taxon>
    </lineage>
</organism>
<dbReference type="Proteomes" id="UP001196068">
    <property type="component" value="Unassembled WGS sequence"/>
</dbReference>
<protein>
    <submittedName>
        <fullName evidence="1">Uncharacterized protein</fullName>
    </submittedName>
</protein>
<dbReference type="GO" id="GO:0003676">
    <property type="term" value="F:nucleic acid binding"/>
    <property type="evidence" value="ECO:0007669"/>
    <property type="project" value="InterPro"/>
</dbReference>
<evidence type="ECO:0000313" key="2">
    <source>
        <dbReference type="Proteomes" id="UP001196068"/>
    </source>
</evidence>
<reference evidence="1" key="1">
    <citation type="submission" date="2020-01" db="EMBL/GenBank/DDBJ databases">
        <authorList>
            <person name="Rat A."/>
        </authorList>
    </citation>
    <scope>NUCLEOTIDE SEQUENCE</scope>
    <source>
        <strain evidence="1">LMG 28251</strain>
    </source>
</reference>
<accession>A0AAF1K3X9</accession>
<sequence>MIVAVLQMLWDACMLIGRQERTLHAGRMDQLAIAPDGSLVPIELKLDRTPCDVVAQALDYAN</sequence>
<dbReference type="AlphaFoldDB" id="A0AAF1K3X9"/>
<proteinExistence type="predicted"/>
<dbReference type="RefSeq" id="WP_211874615.1">
    <property type="nucleotide sequence ID" value="NZ_JAAEDH010000012.1"/>
</dbReference>
<keyword evidence="2" id="KW-1185">Reference proteome</keyword>
<name>A0AAF1K3X9_9PROT</name>
<evidence type="ECO:0000313" key="1">
    <source>
        <dbReference type="EMBL" id="MBR0655779.1"/>
    </source>
</evidence>
<reference evidence="1" key="2">
    <citation type="journal article" date="2021" name="Syst. Appl. Microbiol.">
        <title>Roseomonas hellenica sp. nov., isolated from roots of wild-growing Alkanna tinctoria.</title>
        <authorList>
            <person name="Rat A."/>
            <person name="Naranjo H.D."/>
            <person name="Lebbe L."/>
            <person name="Cnockaert M."/>
            <person name="Krigas N."/>
            <person name="Grigoriadou K."/>
            <person name="Maloupa E."/>
            <person name="Willems A."/>
        </authorList>
    </citation>
    <scope>NUCLEOTIDE SEQUENCE</scope>
    <source>
        <strain evidence="1">LMG 28251</strain>
    </source>
</reference>
<gene>
    <name evidence="1" type="ORF">GXW79_11910</name>
</gene>
<dbReference type="Gene3D" id="3.40.1350.10">
    <property type="match status" value="1"/>
</dbReference>
<comment type="caution">
    <text evidence="1">The sequence shown here is derived from an EMBL/GenBank/DDBJ whole genome shotgun (WGS) entry which is preliminary data.</text>
</comment>
<dbReference type="InterPro" id="IPR011856">
    <property type="entry name" value="tRNA_endonuc-like_dom_sf"/>
</dbReference>